<accession>Q2W8A2</accession>
<dbReference type="HOGENOM" id="CLU_086571_0_0_5"/>
<keyword evidence="3" id="KW-1185">Reference proteome</keyword>
<proteinExistence type="predicted"/>
<evidence type="ECO:0000313" key="2">
    <source>
        <dbReference type="EMBL" id="BAE49923.1"/>
    </source>
</evidence>
<dbReference type="AlphaFoldDB" id="Q2W8A2"/>
<name>Q2W8A2_PARM1</name>
<evidence type="ECO:0000313" key="3">
    <source>
        <dbReference type="Proteomes" id="UP000007058"/>
    </source>
</evidence>
<dbReference type="RefSeq" id="WP_011383532.1">
    <property type="nucleotide sequence ID" value="NC_007626.1"/>
</dbReference>
<dbReference type="KEGG" id="mag:amb1119"/>
<sequence length="224" mass="23953">MLRRLALPTFAATLALLAGCAYTGDDIGNPLYRKAQWFSFIEGSDIASACAAGSAERFRVVYNGLWGQQVRVYEWDGAAKALKISAIRNGNVATMDLWDPLSPWRADVASVALSQGAYDGLESALGQSGAFGPPAEGLQLPSHSYYWTAASCHQGRYVFTAWAYLSAAFDAASLPAALIAQDPGRDTITPPGPIPVDPFREYDRKRGATGEFTLKVGPSGLAAW</sequence>
<evidence type="ECO:0008006" key="4">
    <source>
        <dbReference type="Google" id="ProtNLM"/>
    </source>
</evidence>
<dbReference type="PROSITE" id="PS51257">
    <property type="entry name" value="PROKAR_LIPOPROTEIN"/>
    <property type="match status" value="1"/>
</dbReference>
<dbReference type="Proteomes" id="UP000007058">
    <property type="component" value="Chromosome"/>
</dbReference>
<dbReference type="OrthoDB" id="7341703at2"/>
<feature type="chain" id="PRO_5004218257" description="Lipoprotein" evidence="1">
    <location>
        <begin position="24"/>
        <end position="224"/>
    </location>
</feature>
<evidence type="ECO:0000256" key="1">
    <source>
        <dbReference type="SAM" id="SignalP"/>
    </source>
</evidence>
<reference evidence="2 3" key="1">
    <citation type="journal article" date="2005" name="DNA Res.">
        <title>Complete genome sequence of the facultative anaerobic magnetotactic bacterium Magnetospirillum sp. strain AMB-1.</title>
        <authorList>
            <person name="Matsunaga T."/>
            <person name="Okamura Y."/>
            <person name="Fukuda Y."/>
            <person name="Wahyudi A.T."/>
            <person name="Murase Y."/>
            <person name="Takeyama H."/>
        </authorList>
    </citation>
    <scope>NUCLEOTIDE SEQUENCE [LARGE SCALE GENOMIC DNA]</scope>
    <source>
        <strain evidence="3">ATCC 700264 / AMB-1</strain>
    </source>
</reference>
<feature type="signal peptide" evidence="1">
    <location>
        <begin position="1"/>
        <end position="23"/>
    </location>
</feature>
<protein>
    <recommendedName>
        <fullName evidence="4">Lipoprotein</fullName>
    </recommendedName>
</protein>
<gene>
    <name evidence="2" type="ordered locus">amb1119</name>
</gene>
<organism evidence="2 3">
    <name type="scientific">Paramagnetospirillum magneticum (strain ATCC 700264 / AMB-1)</name>
    <name type="common">Magnetospirillum magneticum</name>
    <dbReference type="NCBI Taxonomy" id="342108"/>
    <lineage>
        <taxon>Bacteria</taxon>
        <taxon>Pseudomonadati</taxon>
        <taxon>Pseudomonadota</taxon>
        <taxon>Alphaproteobacteria</taxon>
        <taxon>Rhodospirillales</taxon>
        <taxon>Magnetospirillaceae</taxon>
        <taxon>Paramagnetospirillum</taxon>
    </lineage>
</organism>
<dbReference type="EMBL" id="AP007255">
    <property type="protein sequence ID" value="BAE49923.1"/>
    <property type="molecule type" value="Genomic_DNA"/>
</dbReference>
<keyword evidence="1" id="KW-0732">Signal</keyword>